<keyword evidence="2" id="KW-1185">Reference proteome</keyword>
<name>A0A4U8SYX9_9HELI</name>
<reference evidence="1 2" key="1">
    <citation type="journal article" date="2014" name="Genome Announc.">
        <title>Draft genome sequences of eight enterohepatic helicobacter species isolated from both laboratory and wild rodents.</title>
        <authorList>
            <person name="Sheh A."/>
            <person name="Shen Z."/>
            <person name="Fox J.G."/>
        </authorList>
    </citation>
    <scope>NUCLEOTIDE SEQUENCE [LARGE SCALE GENOMIC DNA]</scope>
    <source>
        <strain evidence="1 2">MIT 96-1001</strain>
    </source>
</reference>
<dbReference type="RefSeq" id="WP_052086419.1">
    <property type="nucleotide sequence ID" value="NZ_JRPE02000007.1"/>
</dbReference>
<comment type="caution">
    <text evidence="1">The sequence shown here is derived from an EMBL/GenBank/DDBJ whole genome shotgun (WGS) entry which is preliminary data.</text>
</comment>
<sequence length="255" mass="29038">MKKVYFELTLLDDIVLSKNSNTEGGIEPLDYINGACFLGIVAREYENFSDPFLIFHSGKVRFSDAYPLYQGHKTYKIPLSFFTPKVDTQYKEVYNHHFVDFNDENILNKQLKQLRSGFISKDFGLLHIHYNYTQKSAYDSSKAKSKDSAMFGYNAFEKGSVWGFCVSFEDEIQEQDKIIQTISGTHFIGKSKNAQYGKVLIKPIEKSNVWQNVENLTPPPANNLCLCGFSPSPFSSRNANLTANARKSQTATRQD</sequence>
<dbReference type="Proteomes" id="UP000029921">
    <property type="component" value="Unassembled WGS sequence"/>
</dbReference>
<gene>
    <name evidence="1" type="ORF">LS74_005705</name>
</gene>
<protein>
    <submittedName>
        <fullName evidence="1">Uncharacterized protein</fullName>
    </submittedName>
</protein>
<evidence type="ECO:0000313" key="1">
    <source>
        <dbReference type="EMBL" id="TLD92235.1"/>
    </source>
</evidence>
<dbReference type="EMBL" id="JRPE02000007">
    <property type="protein sequence ID" value="TLD92235.1"/>
    <property type="molecule type" value="Genomic_DNA"/>
</dbReference>
<organism evidence="1 2">
    <name type="scientific">Helicobacter magdeburgensis</name>
    <dbReference type="NCBI Taxonomy" id="471858"/>
    <lineage>
        <taxon>Bacteria</taxon>
        <taxon>Pseudomonadati</taxon>
        <taxon>Campylobacterota</taxon>
        <taxon>Epsilonproteobacteria</taxon>
        <taxon>Campylobacterales</taxon>
        <taxon>Helicobacteraceae</taxon>
        <taxon>Helicobacter</taxon>
    </lineage>
</organism>
<accession>A0A4U8SYX9</accession>
<evidence type="ECO:0000313" key="2">
    <source>
        <dbReference type="Proteomes" id="UP000029921"/>
    </source>
</evidence>
<dbReference type="AlphaFoldDB" id="A0A4U8SYX9"/>
<proteinExistence type="predicted"/>